<proteinExistence type="predicted"/>
<name>A0A560CIP0_AZOBR</name>
<gene>
    <name evidence="1" type="ORF">FBZ83_1047</name>
</gene>
<reference evidence="1 2" key="1">
    <citation type="submission" date="2019-06" db="EMBL/GenBank/DDBJ databases">
        <title>Genomic Encyclopedia of Type Strains, Phase IV (KMG-V): Genome sequencing to study the core and pangenomes of soil and plant-associated prokaryotes.</title>
        <authorList>
            <person name="Whitman W."/>
        </authorList>
    </citation>
    <scope>NUCLEOTIDE SEQUENCE [LARGE SCALE GENOMIC DNA]</scope>
    <source>
        <strain evidence="1 2">BR 11650</strain>
    </source>
</reference>
<dbReference type="EMBL" id="VITH01000004">
    <property type="protein sequence ID" value="TWA84742.1"/>
    <property type="molecule type" value="Genomic_DNA"/>
</dbReference>
<dbReference type="AlphaFoldDB" id="A0A560CIP0"/>
<evidence type="ECO:0000313" key="2">
    <source>
        <dbReference type="Proteomes" id="UP000318529"/>
    </source>
</evidence>
<accession>A0A560CIP0</accession>
<organism evidence="1 2">
    <name type="scientific">Azospirillum brasilense</name>
    <dbReference type="NCBI Taxonomy" id="192"/>
    <lineage>
        <taxon>Bacteria</taxon>
        <taxon>Pseudomonadati</taxon>
        <taxon>Pseudomonadota</taxon>
        <taxon>Alphaproteobacteria</taxon>
        <taxon>Rhodospirillales</taxon>
        <taxon>Azospirillaceae</taxon>
        <taxon>Azospirillum</taxon>
    </lineage>
</organism>
<protein>
    <submittedName>
        <fullName evidence="1">Uncharacterized protein</fullName>
    </submittedName>
</protein>
<sequence length="55" mass="5970">MPAATLSSSLKTENSVTTVNALIVSPMVNTPALTMLVNSQPDWLQHVFRDGVETR</sequence>
<evidence type="ECO:0000313" key="1">
    <source>
        <dbReference type="EMBL" id="TWA84742.1"/>
    </source>
</evidence>
<comment type="caution">
    <text evidence="1">The sequence shown here is derived from an EMBL/GenBank/DDBJ whole genome shotgun (WGS) entry which is preliminary data.</text>
</comment>
<dbReference type="Proteomes" id="UP000318529">
    <property type="component" value="Unassembled WGS sequence"/>
</dbReference>